<keyword evidence="2" id="KW-0285">Flavoprotein</keyword>
<evidence type="ECO:0000313" key="5">
    <source>
        <dbReference type="EMBL" id="CAD7653664.1"/>
    </source>
</evidence>
<dbReference type="SUPFAM" id="SSF51905">
    <property type="entry name" value="FAD/NAD(P)-binding domain"/>
    <property type="match status" value="1"/>
</dbReference>
<evidence type="ECO:0000256" key="4">
    <source>
        <dbReference type="ARBA" id="ARBA00023002"/>
    </source>
</evidence>
<protein>
    <submittedName>
        <fullName evidence="5">Uncharacterized protein</fullName>
    </submittedName>
</protein>
<dbReference type="PANTHER" id="PTHR46028">
    <property type="entry name" value="KYNURENINE 3-MONOOXYGENASE"/>
    <property type="match status" value="1"/>
</dbReference>
<dbReference type="GO" id="GO:0004502">
    <property type="term" value="F:kynurenine 3-monooxygenase activity"/>
    <property type="evidence" value="ECO:0007669"/>
    <property type="project" value="TreeGrafter"/>
</dbReference>
<reference evidence="5" key="1">
    <citation type="submission" date="2020-11" db="EMBL/GenBank/DDBJ databases">
        <authorList>
            <person name="Tran Van P."/>
        </authorList>
    </citation>
    <scope>NUCLEOTIDE SEQUENCE</scope>
</reference>
<dbReference type="GO" id="GO:0005741">
    <property type="term" value="C:mitochondrial outer membrane"/>
    <property type="evidence" value="ECO:0007669"/>
    <property type="project" value="TreeGrafter"/>
</dbReference>
<dbReference type="Gene3D" id="3.50.50.60">
    <property type="entry name" value="FAD/NAD(P)-binding domain"/>
    <property type="match status" value="1"/>
</dbReference>
<accession>A0A7R9M555</accession>
<dbReference type="EMBL" id="OC921755">
    <property type="protein sequence ID" value="CAD7653664.1"/>
    <property type="molecule type" value="Genomic_DNA"/>
</dbReference>
<evidence type="ECO:0000313" key="6">
    <source>
        <dbReference type="Proteomes" id="UP000728032"/>
    </source>
</evidence>
<keyword evidence="3" id="KW-0274">FAD</keyword>
<keyword evidence="6" id="KW-1185">Reference proteome</keyword>
<dbReference type="PANTHER" id="PTHR46028:SF2">
    <property type="entry name" value="KYNURENINE 3-MONOOXYGENASE"/>
    <property type="match status" value="1"/>
</dbReference>
<dbReference type="Proteomes" id="UP000728032">
    <property type="component" value="Unassembled WGS sequence"/>
</dbReference>
<evidence type="ECO:0000256" key="1">
    <source>
        <dbReference type="ARBA" id="ARBA00001974"/>
    </source>
</evidence>
<dbReference type="AlphaFoldDB" id="A0A7R9M555"/>
<keyword evidence="4" id="KW-0560">Oxidoreductase</keyword>
<gene>
    <name evidence="5" type="ORF">ONB1V03_LOCUS10317</name>
</gene>
<dbReference type="EMBL" id="CAJPVJ010006930">
    <property type="protein sequence ID" value="CAG2170851.1"/>
    <property type="molecule type" value="Genomic_DNA"/>
</dbReference>
<name>A0A7R9M555_9ACAR</name>
<comment type="cofactor">
    <cofactor evidence="1">
        <name>FAD</name>
        <dbReference type="ChEBI" id="CHEBI:57692"/>
    </cofactor>
</comment>
<dbReference type="GO" id="GO:0070189">
    <property type="term" value="P:kynurenine metabolic process"/>
    <property type="evidence" value="ECO:0007669"/>
    <property type="project" value="TreeGrafter"/>
</dbReference>
<evidence type="ECO:0000256" key="3">
    <source>
        <dbReference type="ARBA" id="ARBA00022827"/>
    </source>
</evidence>
<proteinExistence type="predicted"/>
<organism evidence="5">
    <name type="scientific">Oppiella nova</name>
    <dbReference type="NCBI Taxonomy" id="334625"/>
    <lineage>
        <taxon>Eukaryota</taxon>
        <taxon>Metazoa</taxon>
        <taxon>Ecdysozoa</taxon>
        <taxon>Arthropoda</taxon>
        <taxon>Chelicerata</taxon>
        <taxon>Arachnida</taxon>
        <taxon>Acari</taxon>
        <taxon>Acariformes</taxon>
        <taxon>Sarcoptiformes</taxon>
        <taxon>Oribatida</taxon>
        <taxon>Brachypylina</taxon>
        <taxon>Oppioidea</taxon>
        <taxon>Oppiidae</taxon>
        <taxon>Oppiella</taxon>
    </lineage>
</organism>
<evidence type="ECO:0000256" key="2">
    <source>
        <dbReference type="ARBA" id="ARBA00022630"/>
    </source>
</evidence>
<sequence length="136" mass="15543">METVAVVGGGLVDIYEMREDPRTQEHVVGKSINMALSERGRSALRCLGLEDYILENYSIKMNARLIHDTNGRKRAIPYGKKDQFLLSISRRFLNELMLTEVEKYNNISINFNHKLVGANLDEGMYHSMENWDCGCA</sequence>
<dbReference type="InterPro" id="IPR036188">
    <property type="entry name" value="FAD/NAD-bd_sf"/>
</dbReference>
<dbReference type="OrthoDB" id="10053569at2759"/>